<dbReference type="NCBIfam" id="TIGR02862">
    <property type="entry name" value="spore_BofA"/>
    <property type="match status" value="1"/>
</dbReference>
<dbReference type="Pfam" id="PF07441">
    <property type="entry name" value="BofA"/>
    <property type="match status" value="1"/>
</dbReference>
<feature type="transmembrane region" description="Helical" evidence="1">
    <location>
        <begin position="6"/>
        <end position="23"/>
    </location>
</feature>
<feature type="transmembrane region" description="Helical" evidence="1">
    <location>
        <begin position="63"/>
        <end position="87"/>
    </location>
</feature>
<reference evidence="2 3" key="1">
    <citation type="submission" date="2019-07" db="EMBL/GenBank/DDBJ databases">
        <authorList>
            <person name="Kim J."/>
        </authorList>
    </citation>
    <scope>NUCLEOTIDE SEQUENCE [LARGE SCALE GENOMIC DNA]</scope>
    <source>
        <strain evidence="2 3">JC52</strain>
    </source>
</reference>
<accession>A0A559KFF4</accession>
<sequence length="89" mass="9665">MMQYMLWGILIGSGVLLAFLLLRNRFAIQWLGYACLHVAFAAILLYILNLFSSYTHLELPLNAATIGTVSVLGIPGLAALAALKLFVLA</sequence>
<dbReference type="InterPro" id="IPR010001">
    <property type="entry name" value="BofA"/>
</dbReference>
<keyword evidence="1" id="KW-0472">Membrane</keyword>
<name>A0A559KFF4_9BACL</name>
<dbReference type="OrthoDB" id="2664502at2"/>
<organism evidence="2 3">
    <name type="scientific">Paenibacillus cremeus</name>
    <dbReference type="NCBI Taxonomy" id="2163881"/>
    <lineage>
        <taxon>Bacteria</taxon>
        <taxon>Bacillati</taxon>
        <taxon>Bacillota</taxon>
        <taxon>Bacilli</taxon>
        <taxon>Bacillales</taxon>
        <taxon>Paenibacillaceae</taxon>
        <taxon>Paenibacillus</taxon>
    </lineage>
</organism>
<comment type="caution">
    <text evidence="2">The sequence shown here is derived from an EMBL/GenBank/DDBJ whole genome shotgun (WGS) entry which is preliminary data.</text>
</comment>
<proteinExistence type="predicted"/>
<evidence type="ECO:0000313" key="3">
    <source>
        <dbReference type="Proteomes" id="UP000317036"/>
    </source>
</evidence>
<feature type="transmembrane region" description="Helical" evidence="1">
    <location>
        <begin position="30"/>
        <end position="51"/>
    </location>
</feature>
<keyword evidence="3" id="KW-1185">Reference proteome</keyword>
<protein>
    <submittedName>
        <fullName evidence="2">Pro-sigmaK processing inhibitor BofA</fullName>
    </submittedName>
</protein>
<dbReference type="EMBL" id="VNJI01000006">
    <property type="protein sequence ID" value="TVY10851.1"/>
    <property type="molecule type" value="Genomic_DNA"/>
</dbReference>
<gene>
    <name evidence="2" type="primary">bofA</name>
    <name evidence="2" type="ORF">FPZ49_07085</name>
</gene>
<evidence type="ECO:0000256" key="1">
    <source>
        <dbReference type="SAM" id="Phobius"/>
    </source>
</evidence>
<evidence type="ECO:0000313" key="2">
    <source>
        <dbReference type="EMBL" id="TVY10851.1"/>
    </source>
</evidence>
<dbReference type="AlphaFoldDB" id="A0A559KFF4"/>
<dbReference type="Proteomes" id="UP000317036">
    <property type="component" value="Unassembled WGS sequence"/>
</dbReference>
<keyword evidence="1" id="KW-1133">Transmembrane helix</keyword>
<keyword evidence="1" id="KW-0812">Transmembrane</keyword>